<reference evidence="1 2" key="1">
    <citation type="submission" date="2016-10" db="EMBL/GenBank/DDBJ databases">
        <authorList>
            <person name="de Groot N.N."/>
        </authorList>
    </citation>
    <scope>NUCLEOTIDE SEQUENCE [LARGE SCALE GENOMIC DNA]</scope>
    <source>
        <strain evidence="1 2">CGMCC 1.8925</strain>
    </source>
</reference>
<dbReference type="SUPFAM" id="SSF52540">
    <property type="entry name" value="P-loop containing nucleoside triphosphate hydrolases"/>
    <property type="match status" value="1"/>
</dbReference>
<gene>
    <name evidence="1" type="ORF">SAMN05660710_01396</name>
</gene>
<accession>A0A1G5FFS8</accession>
<dbReference type="InterPro" id="IPR027417">
    <property type="entry name" value="P-loop_NTPase"/>
</dbReference>
<keyword evidence="2" id="KW-1185">Reference proteome</keyword>
<name>A0A1G5FFS8_9RHOB</name>
<evidence type="ECO:0000313" key="1">
    <source>
        <dbReference type="EMBL" id="SCY38037.1"/>
    </source>
</evidence>
<dbReference type="AlphaFoldDB" id="A0A1G5FFS8"/>
<dbReference type="OrthoDB" id="1550976at2"/>
<dbReference type="EMBL" id="FMVT01000004">
    <property type="protein sequence ID" value="SCY38037.1"/>
    <property type="molecule type" value="Genomic_DNA"/>
</dbReference>
<sequence>MRMSERVGPSELIARLRPLTEGPQRRLVALAGPPAAGKSHICDILQKQLPQAGLLQMDGFHLDDRLLHQRGMLARKGAPESFDLDGLSVMLDRLSADDGRDVLVPVFDRSIETSRGAAAEITAQTRLILVEGNYLLLDRPGWRDLARHFALTVMLEAPEPVLLARLQGRWAGYDPGTLRVKLDGNDLPNMRLVLEASRPADLILPTG</sequence>
<protein>
    <recommendedName>
        <fullName evidence="3">Panthothenate kinase</fullName>
    </recommendedName>
</protein>
<proteinExistence type="predicted"/>
<dbReference type="STRING" id="336292.SAMN05660710_01396"/>
<dbReference type="Gene3D" id="3.40.50.300">
    <property type="entry name" value="P-loop containing nucleotide triphosphate hydrolases"/>
    <property type="match status" value="1"/>
</dbReference>
<dbReference type="PANTHER" id="PTHR10285">
    <property type="entry name" value="URIDINE KINASE"/>
    <property type="match status" value="1"/>
</dbReference>
<organism evidence="1 2">
    <name type="scientific">Paracoccus tibetensis</name>
    <dbReference type="NCBI Taxonomy" id="336292"/>
    <lineage>
        <taxon>Bacteria</taxon>
        <taxon>Pseudomonadati</taxon>
        <taxon>Pseudomonadota</taxon>
        <taxon>Alphaproteobacteria</taxon>
        <taxon>Rhodobacterales</taxon>
        <taxon>Paracoccaceae</taxon>
        <taxon>Paracoccus</taxon>
    </lineage>
</organism>
<evidence type="ECO:0008006" key="3">
    <source>
        <dbReference type="Google" id="ProtNLM"/>
    </source>
</evidence>
<evidence type="ECO:0000313" key="2">
    <source>
        <dbReference type="Proteomes" id="UP000199502"/>
    </source>
</evidence>
<dbReference type="Proteomes" id="UP000199502">
    <property type="component" value="Unassembled WGS sequence"/>
</dbReference>